<feature type="compositionally biased region" description="Basic and acidic residues" evidence="3">
    <location>
        <begin position="23"/>
        <end position="39"/>
    </location>
</feature>
<keyword evidence="4" id="KW-0812">Transmembrane</keyword>
<dbReference type="GO" id="GO:0016020">
    <property type="term" value="C:membrane"/>
    <property type="evidence" value="ECO:0007669"/>
    <property type="project" value="UniProtKB-SubCell"/>
</dbReference>
<dbReference type="Gene3D" id="1.20.1250.20">
    <property type="entry name" value="MFS general substrate transporter like domains"/>
    <property type="match status" value="2"/>
</dbReference>
<feature type="transmembrane region" description="Helical" evidence="4">
    <location>
        <begin position="264"/>
        <end position="286"/>
    </location>
</feature>
<feature type="transmembrane region" description="Helical" evidence="4">
    <location>
        <begin position="131"/>
        <end position="150"/>
    </location>
</feature>
<evidence type="ECO:0000313" key="5">
    <source>
        <dbReference type="EMBL" id="KAJ9157310.1"/>
    </source>
</evidence>
<feature type="transmembrane region" description="Helical" evidence="4">
    <location>
        <begin position="351"/>
        <end position="372"/>
    </location>
</feature>
<dbReference type="InterPro" id="IPR011701">
    <property type="entry name" value="MFS"/>
</dbReference>
<evidence type="ECO:0000313" key="6">
    <source>
        <dbReference type="Proteomes" id="UP001174694"/>
    </source>
</evidence>
<sequence length="499" mass="53818">MSTPNSTRQEALNKEIQITSRVPSDRNDVVRGNEKRASSDDNPEVSDSSEVKEFKEGGYGWVVVASVLLVNAHTWGMNSAYAVFLGYYLHSNAFPGATAIDFAFVGGLSISMSLLISPIATTSIRVYGTRISLLIGVVFETIAFIGASFTTKVWHLILSQGIAFGIGMGFLFVGSVGVVPQWFTKKRSFANAIAASGTGFGGVCYSLGTNAMIKNIGLPWAFRILAILAFVVNGICSLLIKDRNKAVGAVHVAFRKELFTRIEYYFLLGWGFFSVLSYTIVIFSLSDYAQQVGFSASQGSIAAACFNISQAVGRPFIGLFSDRIGRLNMAAIGTGIAGIAALFLWTFAGKYYAGLIIYSLFGCTAGILWATVAPVAAEVVGLQVLPSALSIAWLVLVLPATFAEVIGLSLRKSGVNGYLDVQMFSGVLFIAAFACAWAMRVWKLHEMDTLGLTKEQREVDVRNPDAVMITREQSEGAASRKGKYSLASIWEATFTMQCV</sequence>
<feature type="transmembrane region" description="Helical" evidence="4">
    <location>
        <begin position="96"/>
        <end position="119"/>
    </location>
</feature>
<feature type="transmembrane region" description="Helical" evidence="4">
    <location>
        <begin position="423"/>
        <end position="442"/>
    </location>
</feature>
<name>A0AA38S6U5_9PEZI</name>
<keyword evidence="4" id="KW-0472">Membrane</keyword>
<feature type="transmembrane region" description="Helical" evidence="4">
    <location>
        <begin position="220"/>
        <end position="240"/>
    </location>
</feature>
<feature type="transmembrane region" description="Helical" evidence="4">
    <location>
        <begin position="324"/>
        <end position="345"/>
    </location>
</feature>
<comment type="similarity">
    <text evidence="2">Belongs to the major facilitator superfamily. Monocarboxylate porter (TC 2.A.1.13) family.</text>
</comment>
<keyword evidence="6" id="KW-1185">Reference proteome</keyword>
<dbReference type="InterPro" id="IPR050327">
    <property type="entry name" value="Proton-linked_MCT"/>
</dbReference>
<evidence type="ECO:0000256" key="4">
    <source>
        <dbReference type="SAM" id="Phobius"/>
    </source>
</evidence>
<feature type="transmembrane region" description="Helical" evidence="4">
    <location>
        <begin position="189"/>
        <end position="208"/>
    </location>
</feature>
<feature type="region of interest" description="Disordered" evidence="3">
    <location>
        <begin position="23"/>
        <end position="49"/>
    </location>
</feature>
<dbReference type="InterPro" id="IPR036259">
    <property type="entry name" value="MFS_trans_sf"/>
</dbReference>
<organism evidence="5 6">
    <name type="scientific">Pleurostoma richardsiae</name>
    <dbReference type="NCBI Taxonomy" id="41990"/>
    <lineage>
        <taxon>Eukaryota</taxon>
        <taxon>Fungi</taxon>
        <taxon>Dikarya</taxon>
        <taxon>Ascomycota</taxon>
        <taxon>Pezizomycotina</taxon>
        <taxon>Sordariomycetes</taxon>
        <taxon>Sordariomycetidae</taxon>
        <taxon>Calosphaeriales</taxon>
        <taxon>Pleurostomataceae</taxon>
        <taxon>Pleurostoma</taxon>
    </lineage>
</organism>
<protein>
    <submittedName>
        <fullName evidence="5">MFS general substrate transporter</fullName>
    </submittedName>
</protein>
<dbReference type="CDD" id="cd17352">
    <property type="entry name" value="MFS_MCT_SLC16"/>
    <property type="match status" value="1"/>
</dbReference>
<dbReference type="Pfam" id="PF07690">
    <property type="entry name" value="MFS_1"/>
    <property type="match status" value="2"/>
</dbReference>
<evidence type="ECO:0000256" key="1">
    <source>
        <dbReference type="ARBA" id="ARBA00004141"/>
    </source>
</evidence>
<proteinExistence type="inferred from homology"/>
<feature type="transmembrane region" description="Helical" evidence="4">
    <location>
        <begin position="58"/>
        <end position="76"/>
    </location>
</feature>
<feature type="transmembrane region" description="Helical" evidence="4">
    <location>
        <begin position="156"/>
        <end position="177"/>
    </location>
</feature>
<dbReference type="PANTHER" id="PTHR11360:SF315">
    <property type="entry name" value="TRANSPORTER MCH2-RELATED"/>
    <property type="match status" value="1"/>
</dbReference>
<comment type="subcellular location">
    <subcellularLocation>
        <location evidence="1">Membrane</location>
        <topology evidence="1">Multi-pass membrane protein</topology>
    </subcellularLocation>
</comment>
<evidence type="ECO:0000256" key="2">
    <source>
        <dbReference type="ARBA" id="ARBA00006727"/>
    </source>
</evidence>
<keyword evidence="4" id="KW-1133">Transmembrane helix</keyword>
<reference evidence="5" key="1">
    <citation type="submission" date="2022-07" db="EMBL/GenBank/DDBJ databases">
        <title>Fungi with potential for degradation of polypropylene.</title>
        <authorList>
            <person name="Gostincar C."/>
        </authorList>
    </citation>
    <scope>NUCLEOTIDE SEQUENCE</scope>
    <source>
        <strain evidence="5">EXF-13308</strain>
    </source>
</reference>
<dbReference type="PANTHER" id="PTHR11360">
    <property type="entry name" value="MONOCARBOXYLATE TRANSPORTER"/>
    <property type="match status" value="1"/>
</dbReference>
<dbReference type="Proteomes" id="UP001174694">
    <property type="component" value="Unassembled WGS sequence"/>
</dbReference>
<accession>A0AA38S6U5</accession>
<gene>
    <name evidence="5" type="ORF">NKR23_g136</name>
</gene>
<dbReference type="SUPFAM" id="SSF103473">
    <property type="entry name" value="MFS general substrate transporter"/>
    <property type="match status" value="1"/>
</dbReference>
<comment type="caution">
    <text evidence="5">The sequence shown here is derived from an EMBL/GenBank/DDBJ whole genome shotgun (WGS) entry which is preliminary data.</text>
</comment>
<dbReference type="AlphaFoldDB" id="A0AA38S6U5"/>
<evidence type="ECO:0000256" key="3">
    <source>
        <dbReference type="SAM" id="MobiDB-lite"/>
    </source>
</evidence>
<feature type="transmembrane region" description="Helical" evidence="4">
    <location>
        <begin position="384"/>
        <end position="403"/>
    </location>
</feature>
<dbReference type="EMBL" id="JANBVO010000001">
    <property type="protein sequence ID" value="KAJ9157310.1"/>
    <property type="molecule type" value="Genomic_DNA"/>
</dbReference>
<dbReference type="GO" id="GO:0022857">
    <property type="term" value="F:transmembrane transporter activity"/>
    <property type="evidence" value="ECO:0007669"/>
    <property type="project" value="InterPro"/>
</dbReference>